<dbReference type="Gene3D" id="3.40.50.1000">
    <property type="entry name" value="HAD superfamily/HAD-like"/>
    <property type="match status" value="1"/>
</dbReference>
<gene>
    <name evidence="3" type="ORF">EGI31_23215</name>
</gene>
<organism evidence="3 4">
    <name type="scientific">Lacihabitans soyangensis</name>
    <dbReference type="NCBI Taxonomy" id="869394"/>
    <lineage>
        <taxon>Bacteria</taxon>
        <taxon>Pseudomonadati</taxon>
        <taxon>Bacteroidota</taxon>
        <taxon>Cytophagia</taxon>
        <taxon>Cytophagales</taxon>
        <taxon>Leadbetterellaceae</taxon>
        <taxon>Lacihabitans</taxon>
    </lineage>
</organism>
<proteinExistence type="inferred from homology"/>
<dbReference type="RefSeq" id="WP_255039557.1">
    <property type="nucleotide sequence ID" value="NZ_RJUF01000193.1"/>
</dbReference>
<dbReference type="InterPro" id="IPR036412">
    <property type="entry name" value="HAD-like_sf"/>
</dbReference>
<evidence type="ECO:0000313" key="3">
    <source>
        <dbReference type="EMBL" id="MCP9765856.1"/>
    </source>
</evidence>
<dbReference type="EMBL" id="RJUF01000193">
    <property type="protein sequence ID" value="MCP9765856.1"/>
    <property type="molecule type" value="Genomic_DNA"/>
</dbReference>
<feature type="active site" description="Proton donor" evidence="2">
    <location>
        <position position="9"/>
    </location>
</feature>
<dbReference type="SUPFAM" id="SSF56784">
    <property type="entry name" value="HAD-like"/>
    <property type="match status" value="1"/>
</dbReference>
<reference evidence="3 4" key="1">
    <citation type="submission" date="2018-11" db="EMBL/GenBank/DDBJ databases">
        <title>Novel bacteria species description.</title>
        <authorList>
            <person name="Han J.-H."/>
        </authorList>
    </citation>
    <scope>NUCLEOTIDE SEQUENCE [LARGE SCALE GENOMIC DNA]</scope>
    <source>
        <strain evidence="3 4">KCTC23259</strain>
    </source>
</reference>
<evidence type="ECO:0000256" key="2">
    <source>
        <dbReference type="PIRSR" id="PIRSR610708-1"/>
    </source>
</evidence>
<dbReference type="GO" id="GO:0009223">
    <property type="term" value="P:pyrimidine deoxyribonucleotide catabolic process"/>
    <property type="evidence" value="ECO:0007669"/>
    <property type="project" value="TreeGrafter"/>
</dbReference>
<dbReference type="SFLD" id="SFLDS00003">
    <property type="entry name" value="Haloacid_Dehalogenase"/>
    <property type="match status" value="1"/>
</dbReference>
<dbReference type="SFLD" id="SFLDG01146">
    <property type="entry name" value="C1.2.2"/>
    <property type="match status" value="1"/>
</dbReference>
<comment type="caution">
    <text evidence="3">The sequence shown here is derived from an EMBL/GenBank/DDBJ whole genome shotgun (WGS) entry which is preliminary data.</text>
</comment>
<keyword evidence="4" id="KW-1185">Reference proteome</keyword>
<dbReference type="Gene3D" id="1.10.40.40">
    <property type="entry name" value="Deoxyribonucleotidase, domain 2"/>
    <property type="match status" value="1"/>
</dbReference>
<evidence type="ECO:0000313" key="4">
    <source>
        <dbReference type="Proteomes" id="UP001204144"/>
    </source>
</evidence>
<dbReference type="InterPro" id="IPR010708">
    <property type="entry name" value="5'(3')-deoxyribonucleotidase"/>
</dbReference>
<protein>
    <submittedName>
        <fullName evidence="3">5'-3'-deoxyribonucleotidase</fullName>
    </submittedName>
</protein>
<dbReference type="InterPro" id="IPR023214">
    <property type="entry name" value="HAD_sf"/>
</dbReference>
<dbReference type="SFLD" id="SFLDG01126">
    <property type="entry name" value="C1.2:_Nucleotidase_Like"/>
    <property type="match status" value="1"/>
</dbReference>
<name>A0AAE3H865_9BACT</name>
<sequence length="177" mass="20767">MKTIIIDMDDVLADASARILEIFNELNGTNVDKSFFDNRNFYEFINSNGHKPYRPQLFEPGFFRNLTVMPDAQEVVKELSEKHKVYVVSAATEFPNSLKEKYDWMAEHFPFISWKNFMLCGDKSIVKGDVMIDDHEKNLKTFDGEALLFDAMHNKLLTGYHRVYNWQEIHKHLLNLV</sequence>
<dbReference type="AlphaFoldDB" id="A0AAE3H865"/>
<dbReference type="Pfam" id="PF06941">
    <property type="entry name" value="NT5C"/>
    <property type="match status" value="1"/>
</dbReference>
<comment type="similarity">
    <text evidence="1">Belongs to the 5'(3')-deoxyribonucleotidase family.</text>
</comment>
<accession>A0AAE3H865</accession>
<dbReference type="GO" id="GO:0008253">
    <property type="term" value="F:5'-nucleotidase activity"/>
    <property type="evidence" value="ECO:0007669"/>
    <property type="project" value="InterPro"/>
</dbReference>
<dbReference type="Proteomes" id="UP001204144">
    <property type="component" value="Unassembled WGS sequence"/>
</dbReference>
<feature type="active site" description="Nucleophile" evidence="2">
    <location>
        <position position="7"/>
    </location>
</feature>
<dbReference type="PANTHER" id="PTHR16504">
    <property type="entry name" value="5'(3')-DEOXYRIBONUCLEOTIDASE"/>
    <property type="match status" value="1"/>
</dbReference>
<evidence type="ECO:0000256" key="1">
    <source>
        <dbReference type="ARBA" id="ARBA00009589"/>
    </source>
</evidence>
<dbReference type="PANTHER" id="PTHR16504:SF4">
    <property type="entry name" value="5'(3')-DEOXYRIBONUCLEOTIDASE"/>
    <property type="match status" value="1"/>
</dbReference>